<organism evidence="2 3">
    <name type="scientific">Microbacterium mangrovi</name>
    <dbReference type="NCBI Taxonomy" id="1348253"/>
    <lineage>
        <taxon>Bacteria</taxon>
        <taxon>Bacillati</taxon>
        <taxon>Actinomycetota</taxon>
        <taxon>Actinomycetes</taxon>
        <taxon>Micrococcales</taxon>
        <taxon>Microbacteriaceae</taxon>
        <taxon>Microbacterium</taxon>
    </lineage>
</organism>
<evidence type="ECO:0000256" key="1">
    <source>
        <dbReference type="SAM" id="Phobius"/>
    </source>
</evidence>
<gene>
    <name evidence="2" type="ORF">LK09_13715</name>
</gene>
<protein>
    <recommendedName>
        <fullName evidence="4">PH domain-containing protein</fullName>
    </recommendedName>
</protein>
<evidence type="ECO:0008006" key="4">
    <source>
        <dbReference type="Google" id="ProtNLM"/>
    </source>
</evidence>
<proteinExistence type="predicted"/>
<sequence length="163" mass="17783">MADTPPPLVLITPRRKLIFLAAVSALFAVMGIVVVLLAPTKPLNLIVGLGAFGFFGVGGGYALTRQWRRTLVLRADEEGIRIGRGPLVPWKDVDRVGSNSSVFGIRLRRYDSVHSAGFAGIPSAEEMRANRKQAGGWDLVWPARVLDRSPGEAAREVLRRRPS</sequence>
<reference evidence="2 3" key="1">
    <citation type="submission" date="2014-11" db="EMBL/GenBank/DDBJ databases">
        <title>Genome sequence of Microbacterium mangrovi MUSC 115(T).</title>
        <authorList>
            <person name="Lee L.-H."/>
        </authorList>
    </citation>
    <scope>NUCLEOTIDE SEQUENCE [LARGE SCALE GENOMIC DNA]</scope>
    <source>
        <strain evidence="2 3">MUSC 115</strain>
    </source>
</reference>
<dbReference type="AlphaFoldDB" id="A0A0B2A1I2"/>
<evidence type="ECO:0000313" key="2">
    <source>
        <dbReference type="EMBL" id="KHK96896.1"/>
    </source>
</evidence>
<evidence type="ECO:0000313" key="3">
    <source>
        <dbReference type="Proteomes" id="UP000031030"/>
    </source>
</evidence>
<dbReference type="Proteomes" id="UP000031030">
    <property type="component" value="Unassembled WGS sequence"/>
</dbReference>
<keyword evidence="3" id="KW-1185">Reference proteome</keyword>
<feature type="transmembrane region" description="Helical" evidence="1">
    <location>
        <begin position="45"/>
        <end position="64"/>
    </location>
</feature>
<comment type="caution">
    <text evidence="2">The sequence shown here is derived from an EMBL/GenBank/DDBJ whole genome shotgun (WGS) entry which is preliminary data.</text>
</comment>
<dbReference type="EMBL" id="JTDK01000012">
    <property type="protein sequence ID" value="KHK96896.1"/>
    <property type="molecule type" value="Genomic_DNA"/>
</dbReference>
<accession>A0A0B2A1I2</accession>
<dbReference type="OrthoDB" id="5071485at2"/>
<feature type="transmembrane region" description="Helical" evidence="1">
    <location>
        <begin position="17"/>
        <end position="39"/>
    </location>
</feature>
<keyword evidence="1" id="KW-1133">Transmembrane helix</keyword>
<keyword evidence="1" id="KW-0472">Membrane</keyword>
<name>A0A0B2A1I2_9MICO</name>
<keyword evidence="1" id="KW-0812">Transmembrane</keyword>
<dbReference type="RefSeq" id="WP_039400488.1">
    <property type="nucleotide sequence ID" value="NZ_JTDK01000012.1"/>
</dbReference>